<evidence type="ECO:0000313" key="7">
    <source>
        <dbReference type="Proteomes" id="UP000000238"/>
    </source>
</evidence>
<dbReference type="InterPro" id="IPR004046">
    <property type="entry name" value="GST_C"/>
</dbReference>
<keyword evidence="7" id="KW-1185">Reference proteome</keyword>
<sequence>MLTIHHLGLSQSERIVWLCEELKLDYELKCYQRRADNKMAPPDYKSLHPLGVAPVITDGDLVLGESGAIIEYLVEVYGRGGMTIKPGAPGYTDYLYWLHFANGTFQALILRMLSLERVDASGNNAPLAMAKERFQLMLSMMEKKLGESDYLTGDTLTAADIMIIFSLTTMRLFKPYDLSQYPNILAYLQRIGARPAYQRAMQKAEPDLTPVLGAKPSKAGAVDQTLPRPGCGTPVLYRRSLC</sequence>
<dbReference type="PROSITE" id="PS50405">
    <property type="entry name" value="GST_CTER"/>
    <property type="match status" value="1"/>
</dbReference>
<dbReference type="eggNOG" id="COG0625">
    <property type="taxonomic scope" value="Bacteria"/>
</dbReference>
<dbReference type="InterPro" id="IPR036249">
    <property type="entry name" value="Thioredoxin-like_sf"/>
</dbReference>
<dbReference type="GO" id="GO:0004601">
    <property type="term" value="F:peroxidase activity"/>
    <property type="evidence" value="ECO:0007669"/>
    <property type="project" value="UniProtKB-ARBA"/>
</dbReference>
<dbReference type="InterPro" id="IPR036282">
    <property type="entry name" value="Glutathione-S-Trfase_C_sf"/>
</dbReference>
<dbReference type="PANTHER" id="PTHR44051:SF9">
    <property type="entry name" value="GLUTATHIONE S-TRANSFERASE 1"/>
    <property type="match status" value="1"/>
</dbReference>
<accession>Q2S8U1</accession>
<dbReference type="Pfam" id="PF14497">
    <property type="entry name" value="GST_C_3"/>
    <property type="match status" value="1"/>
</dbReference>
<organism evidence="6 7">
    <name type="scientific">Hahella chejuensis (strain KCTC 2396)</name>
    <dbReference type="NCBI Taxonomy" id="349521"/>
    <lineage>
        <taxon>Bacteria</taxon>
        <taxon>Pseudomonadati</taxon>
        <taxon>Pseudomonadota</taxon>
        <taxon>Gammaproteobacteria</taxon>
        <taxon>Oceanospirillales</taxon>
        <taxon>Hahellaceae</taxon>
        <taxon>Hahella</taxon>
    </lineage>
</organism>
<dbReference type="InterPro" id="IPR004045">
    <property type="entry name" value="Glutathione_S-Trfase_N"/>
</dbReference>
<dbReference type="RefSeq" id="WP_011399989.1">
    <property type="nucleotide sequence ID" value="NC_007645.1"/>
</dbReference>
<dbReference type="EC" id="2.5.1.18" evidence="1"/>
<proteinExistence type="predicted"/>
<dbReference type="SFLD" id="SFLDG00358">
    <property type="entry name" value="Main_(cytGST)"/>
    <property type="match status" value="1"/>
</dbReference>
<dbReference type="Pfam" id="PF13409">
    <property type="entry name" value="GST_N_2"/>
    <property type="match status" value="1"/>
</dbReference>
<protein>
    <recommendedName>
        <fullName evidence="1">glutathione transferase</fullName>
        <ecNumber evidence="1">2.5.1.18</ecNumber>
    </recommendedName>
</protein>
<dbReference type="Proteomes" id="UP000000238">
    <property type="component" value="Chromosome"/>
</dbReference>
<name>Q2S8U1_HAHCH</name>
<dbReference type="GO" id="GO:0005737">
    <property type="term" value="C:cytoplasm"/>
    <property type="evidence" value="ECO:0007669"/>
    <property type="project" value="UniProtKB-ARBA"/>
</dbReference>
<dbReference type="STRING" id="349521.HCH_06285"/>
<dbReference type="PROSITE" id="PS50404">
    <property type="entry name" value="GST_NTER"/>
    <property type="match status" value="1"/>
</dbReference>
<evidence type="ECO:0000259" key="4">
    <source>
        <dbReference type="PROSITE" id="PS50404"/>
    </source>
</evidence>
<dbReference type="SFLD" id="SFLDG01150">
    <property type="entry name" value="Main.1:_Beta-like"/>
    <property type="match status" value="1"/>
</dbReference>
<dbReference type="FunFam" id="3.40.30.10:FF:000156">
    <property type="entry name" value="Glutathione S-transferase 1"/>
    <property type="match status" value="1"/>
</dbReference>
<feature type="domain" description="GST C-terminal" evidence="5">
    <location>
        <begin position="87"/>
        <end position="210"/>
    </location>
</feature>
<gene>
    <name evidence="6" type="ordered locus">HCH_06285</name>
</gene>
<evidence type="ECO:0000259" key="5">
    <source>
        <dbReference type="PROSITE" id="PS50405"/>
    </source>
</evidence>
<dbReference type="AlphaFoldDB" id="Q2S8U1"/>
<evidence type="ECO:0000313" key="6">
    <source>
        <dbReference type="EMBL" id="ABC32933.1"/>
    </source>
</evidence>
<dbReference type="OrthoDB" id="9810080at2"/>
<reference evidence="6 7" key="1">
    <citation type="journal article" date="2005" name="Nucleic Acids Res.">
        <title>Genomic blueprint of Hahella chejuensis, a marine microbe producing an algicidal agent.</title>
        <authorList>
            <person name="Jeong H."/>
            <person name="Yim J.H."/>
            <person name="Lee C."/>
            <person name="Choi S.-H."/>
            <person name="Park Y.K."/>
            <person name="Yoon S.H."/>
            <person name="Hur C.-G."/>
            <person name="Kang H.-Y."/>
            <person name="Kim D."/>
            <person name="Lee H.H."/>
            <person name="Park K.H."/>
            <person name="Park S.-H."/>
            <person name="Park H.-S."/>
            <person name="Lee H.K."/>
            <person name="Oh T.K."/>
            <person name="Kim J.F."/>
        </authorList>
    </citation>
    <scope>NUCLEOTIDE SEQUENCE [LARGE SCALE GENOMIC DNA]</scope>
    <source>
        <strain evidence="6 7">KCTC 2396</strain>
    </source>
</reference>
<keyword evidence="2 6" id="KW-0808">Transferase</keyword>
<comment type="catalytic activity">
    <reaction evidence="3">
        <text>RX + glutathione = an S-substituted glutathione + a halide anion + H(+)</text>
        <dbReference type="Rhea" id="RHEA:16437"/>
        <dbReference type="ChEBI" id="CHEBI:15378"/>
        <dbReference type="ChEBI" id="CHEBI:16042"/>
        <dbReference type="ChEBI" id="CHEBI:17792"/>
        <dbReference type="ChEBI" id="CHEBI:57925"/>
        <dbReference type="ChEBI" id="CHEBI:90779"/>
        <dbReference type="EC" id="2.5.1.18"/>
    </reaction>
</comment>
<dbReference type="InterPro" id="IPR010987">
    <property type="entry name" value="Glutathione-S-Trfase_C-like"/>
</dbReference>
<evidence type="ECO:0000256" key="2">
    <source>
        <dbReference type="ARBA" id="ARBA00022679"/>
    </source>
</evidence>
<dbReference type="Gene3D" id="1.20.1050.10">
    <property type="match status" value="1"/>
</dbReference>
<evidence type="ECO:0000256" key="1">
    <source>
        <dbReference type="ARBA" id="ARBA00012452"/>
    </source>
</evidence>
<dbReference type="SUPFAM" id="SSF52833">
    <property type="entry name" value="Thioredoxin-like"/>
    <property type="match status" value="1"/>
</dbReference>
<dbReference type="EMBL" id="CP000155">
    <property type="protein sequence ID" value="ABC32933.1"/>
    <property type="molecule type" value="Genomic_DNA"/>
</dbReference>
<dbReference type="CDD" id="cd03046">
    <property type="entry name" value="GST_N_GTT1_like"/>
    <property type="match status" value="1"/>
</dbReference>
<dbReference type="Gene3D" id="3.40.30.10">
    <property type="entry name" value="Glutaredoxin"/>
    <property type="match status" value="1"/>
</dbReference>
<evidence type="ECO:0000256" key="3">
    <source>
        <dbReference type="ARBA" id="ARBA00047960"/>
    </source>
</evidence>
<dbReference type="HOGENOM" id="CLU_011226_15_5_6"/>
<dbReference type="SFLD" id="SFLDS00019">
    <property type="entry name" value="Glutathione_Transferase_(cytos"/>
    <property type="match status" value="1"/>
</dbReference>
<dbReference type="GO" id="GO:0004364">
    <property type="term" value="F:glutathione transferase activity"/>
    <property type="evidence" value="ECO:0007669"/>
    <property type="project" value="UniProtKB-EC"/>
</dbReference>
<feature type="domain" description="GST N-terminal" evidence="4">
    <location>
        <begin position="1"/>
        <end position="81"/>
    </location>
</feature>
<dbReference type="KEGG" id="hch:HCH_06285"/>
<dbReference type="PANTHER" id="PTHR44051">
    <property type="entry name" value="GLUTATHIONE S-TRANSFERASE-RELATED"/>
    <property type="match status" value="1"/>
</dbReference>
<dbReference type="SUPFAM" id="SSF47616">
    <property type="entry name" value="GST C-terminal domain-like"/>
    <property type="match status" value="1"/>
</dbReference>
<dbReference type="InterPro" id="IPR040079">
    <property type="entry name" value="Glutathione_S-Trfase"/>
</dbReference>